<dbReference type="Proteomes" id="UP000593567">
    <property type="component" value="Unassembled WGS sequence"/>
</dbReference>
<dbReference type="InterPro" id="IPR029061">
    <property type="entry name" value="THDP-binding"/>
</dbReference>
<accession>A0A7J7JBG5</accession>
<keyword evidence="4" id="KW-0786">Thiamine pyrophosphate</keyword>
<evidence type="ECO:0000256" key="1">
    <source>
        <dbReference type="ARBA" id="ARBA00001964"/>
    </source>
</evidence>
<dbReference type="GO" id="GO:0006099">
    <property type="term" value="P:tricarboxylic acid cycle"/>
    <property type="evidence" value="ECO:0007669"/>
    <property type="project" value="TreeGrafter"/>
</dbReference>
<keyword evidence="7" id="KW-1185">Reference proteome</keyword>
<evidence type="ECO:0000313" key="7">
    <source>
        <dbReference type="Proteomes" id="UP000593567"/>
    </source>
</evidence>
<dbReference type="InterPro" id="IPR005475">
    <property type="entry name" value="Transketolase-like_Pyr-bd"/>
</dbReference>
<evidence type="ECO:0000256" key="4">
    <source>
        <dbReference type="ARBA" id="ARBA00023052"/>
    </source>
</evidence>
<comment type="caution">
    <text evidence="6">The sequence shown here is derived from an EMBL/GenBank/DDBJ whole genome shotgun (WGS) entry which is preliminary data.</text>
</comment>
<dbReference type="GO" id="GO:0004591">
    <property type="term" value="F:oxoglutarate dehydrogenase (succinyl-transferring) activity"/>
    <property type="evidence" value="ECO:0007669"/>
    <property type="project" value="TreeGrafter"/>
</dbReference>
<comment type="cofactor">
    <cofactor evidence="1">
        <name>thiamine diphosphate</name>
        <dbReference type="ChEBI" id="CHEBI:58937"/>
    </cofactor>
</comment>
<organism evidence="6 7">
    <name type="scientific">Bugula neritina</name>
    <name type="common">Brown bryozoan</name>
    <name type="synonym">Sertularia neritina</name>
    <dbReference type="NCBI Taxonomy" id="10212"/>
    <lineage>
        <taxon>Eukaryota</taxon>
        <taxon>Metazoa</taxon>
        <taxon>Spiralia</taxon>
        <taxon>Lophotrochozoa</taxon>
        <taxon>Bryozoa</taxon>
        <taxon>Gymnolaemata</taxon>
        <taxon>Cheilostomatida</taxon>
        <taxon>Flustrina</taxon>
        <taxon>Buguloidea</taxon>
        <taxon>Bugulidae</taxon>
        <taxon>Bugula</taxon>
    </lineage>
</organism>
<dbReference type="OrthoDB" id="6263645at2759"/>
<dbReference type="GO" id="GO:0030976">
    <property type="term" value="F:thiamine pyrophosphate binding"/>
    <property type="evidence" value="ECO:0007669"/>
    <property type="project" value="InterPro"/>
</dbReference>
<dbReference type="GO" id="GO:0005739">
    <property type="term" value="C:mitochondrion"/>
    <property type="evidence" value="ECO:0007669"/>
    <property type="project" value="TreeGrafter"/>
</dbReference>
<evidence type="ECO:0000259" key="5">
    <source>
        <dbReference type="Pfam" id="PF02779"/>
    </source>
</evidence>
<sequence length="151" mass="17367">MGPEHSSGRMERFLQMCNDDEEYVPVMNDSFMMQQLHEINWFICNPSTPANMCHLLRRQVHLPFRKPLIVFTPKYLLRHPDARSSFDDFTEGSEFQRLIPSSVDPTNVEKLIFCSAASTATGNKQAHMTEISHFMKDAMDLAPVPEDKATF</sequence>
<name>A0A7J7JBG5_BUGNE</name>
<dbReference type="EMBL" id="VXIV02002691">
    <property type="protein sequence ID" value="KAF6023590.1"/>
    <property type="molecule type" value="Genomic_DNA"/>
</dbReference>
<proteinExistence type="inferred from homology"/>
<dbReference type="AlphaFoldDB" id="A0A7J7JBG5"/>
<dbReference type="PANTHER" id="PTHR23152">
    <property type="entry name" value="2-OXOGLUTARATE DEHYDROGENASE"/>
    <property type="match status" value="1"/>
</dbReference>
<dbReference type="Pfam" id="PF02779">
    <property type="entry name" value="Transket_pyr"/>
    <property type="match status" value="1"/>
</dbReference>
<feature type="domain" description="Transketolase-like pyrimidine-binding" evidence="5">
    <location>
        <begin position="2"/>
        <end position="78"/>
    </location>
</feature>
<dbReference type="SUPFAM" id="SSF52518">
    <property type="entry name" value="Thiamin diphosphate-binding fold (THDP-binding)"/>
    <property type="match status" value="1"/>
</dbReference>
<gene>
    <name evidence="6" type="ORF">EB796_018094</name>
</gene>
<reference evidence="6" key="1">
    <citation type="submission" date="2020-06" db="EMBL/GenBank/DDBJ databases">
        <title>Draft genome of Bugula neritina, a colonial animal packing powerful symbionts and potential medicines.</title>
        <authorList>
            <person name="Rayko M."/>
        </authorList>
    </citation>
    <scope>NUCLEOTIDE SEQUENCE [LARGE SCALE GENOMIC DNA]</scope>
    <source>
        <strain evidence="6">Kwan_BN1</strain>
    </source>
</reference>
<evidence type="ECO:0000256" key="3">
    <source>
        <dbReference type="ARBA" id="ARBA00023002"/>
    </source>
</evidence>
<dbReference type="GO" id="GO:0045252">
    <property type="term" value="C:oxoglutarate dehydrogenase complex"/>
    <property type="evidence" value="ECO:0007669"/>
    <property type="project" value="TreeGrafter"/>
</dbReference>
<comment type="similarity">
    <text evidence="2">Belongs to the alpha-ketoglutarate dehydrogenase family.</text>
</comment>
<dbReference type="Gene3D" id="3.40.50.12470">
    <property type="match status" value="1"/>
</dbReference>
<keyword evidence="3" id="KW-0560">Oxidoreductase</keyword>
<evidence type="ECO:0000256" key="2">
    <source>
        <dbReference type="ARBA" id="ARBA00006936"/>
    </source>
</evidence>
<protein>
    <recommendedName>
        <fullName evidence="5">Transketolase-like pyrimidine-binding domain-containing protein</fullName>
    </recommendedName>
</protein>
<evidence type="ECO:0000313" key="6">
    <source>
        <dbReference type="EMBL" id="KAF6023590.1"/>
    </source>
</evidence>
<dbReference type="PANTHER" id="PTHR23152:SF4">
    <property type="entry name" value="2-OXOADIPATE DEHYDROGENASE COMPLEX COMPONENT E1"/>
    <property type="match status" value="1"/>
</dbReference>
<dbReference type="InterPro" id="IPR011603">
    <property type="entry name" value="2oxoglutarate_DH_E1"/>
</dbReference>